<evidence type="ECO:0000259" key="5">
    <source>
        <dbReference type="PROSITE" id="PS50002"/>
    </source>
</evidence>
<feature type="region of interest" description="Disordered" evidence="4">
    <location>
        <begin position="641"/>
        <end position="685"/>
    </location>
</feature>
<dbReference type="Proteomes" id="UP000245119">
    <property type="component" value="Linkage Group LG3"/>
</dbReference>
<protein>
    <recommendedName>
        <fullName evidence="10">Dynamin-binding protein</fullName>
    </recommendedName>
</protein>
<dbReference type="PRINTS" id="PR00452">
    <property type="entry name" value="SH3DOMAIN"/>
</dbReference>
<dbReference type="EMBL" id="PZQS01000003">
    <property type="protein sequence ID" value="PVD33403.1"/>
    <property type="molecule type" value="Genomic_DNA"/>
</dbReference>
<dbReference type="Gene3D" id="1.20.900.10">
    <property type="entry name" value="Dbl homology (DH) domain"/>
    <property type="match status" value="1"/>
</dbReference>
<dbReference type="Pfam" id="PF14604">
    <property type="entry name" value="SH3_9"/>
    <property type="match status" value="2"/>
</dbReference>
<dbReference type="CDD" id="cd00174">
    <property type="entry name" value="SH3"/>
    <property type="match status" value="2"/>
</dbReference>
<evidence type="ECO:0000256" key="4">
    <source>
        <dbReference type="SAM" id="MobiDB-lite"/>
    </source>
</evidence>
<dbReference type="SUPFAM" id="SSF48065">
    <property type="entry name" value="DBL homology domain (DH-domain)"/>
    <property type="match status" value="1"/>
</dbReference>
<keyword evidence="9" id="KW-1185">Reference proteome</keyword>
<evidence type="ECO:0000313" key="9">
    <source>
        <dbReference type="Proteomes" id="UP000245119"/>
    </source>
</evidence>
<feature type="compositionally biased region" description="Pro residues" evidence="4">
    <location>
        <begin position="670"/>
        <end position="684"/>
    </location>
</feature>
<sequence>MRWSGPHYAKALYDFQAQTSTELSLQAGDVVLVTDNVDADWLLGETLYGSSGTFPANYVDEISLPHVRMDQRLVCCIGGFPGRTKWRFGSCQSFLTILTLGDIILGLEPVDDNWWKGKNGPLRGIFPLSCVHELIIPTEGPRARSSSLQSKSSTLKARSDSLAKETLFARALVDVVPQLEDELGFQTGDLITVKEVMSEDWFYGECHNKVGLVSTICVEFLDDLGNTSDLALDQASSGTGTQLLDAGRQVVISNEVSVSDGVDGVLSIHDKNISQERCLQREVNKEVACQNKNHLAQNVSYTSENTRSHDAEITPYARTVYPFQAELPSEISFSENEIVTLIQHVNEDWIEGELDGKIGLFPAGFVEIIVDCPYAYDKSTGSLRHEIKTTLSFSENSSENKICNDTVANSISLPEGRVKGDLDLNRADVVSGASVVGQNRGVLQSSGSLPSSSEFSSTCKERRNTLVSSITRITAESIFALVLHDFTGQVEGDLTIKEGETVEVLHIIDDHWLEARNECGDCGLVPKNHVEIISGGPGFSSVSSKEQVRVESSPSSEDRSFHADIHRQALDSTVREDANQEIDKTQVLADLPPQCKGLSAQNESEDESHVQSLIRAPTTTIQGTSTISVFCQSVSGLTDLQEKESAPPASSKPILKPQIPTKPKVQPKPKLSPKPAVKPKPALAPKPIVGMQNRAMEVVHETNDTEIETNLSLNISAKMSFNNLAQGEIRESEGERSESKDCAEKNMQLNGSSDSSSLAGYDINKIFSLTVSGDSHTAGNGERILIHKENIANKGESLSSSTGNLDRYTASKPLESLYPRTRLSLNLSESQPSVLHGSEIKRSSSDNRLSDPSLNPTANLQMSPSFPIPLQAATTKFPPGADKEVSGSSFVNQGYECEGEGRLIGLEAENSRPLPPARPVPLPPPSVVISSESVISRDTSTLSDLQRRLKRPPPRPSGPRVAAVPSKIPLQPVKLLLRPASSSVGVPPRPSGKNILITPPPKRPPPLAPGAKSPSDLMRFSPEPSSDDESNAEVVADLKKRINENDVDIKVDAPKHLSPSIPASPSSTPRHTHPDPSVIILVAALSVEERKCSKNDEIHSSLEFVKETLKGLREEEKRLKGNLFHVSPLEERLEKARLLAQQRKEEERLRSLEDKKQQEEQRAKRKETRKSVLDELIETEKSYLFCLQLCITTFYDSSSSMKVPESVDLEFLFGNMEEIADVSQRLFTQLESAVIGKEFEEQVVGTAFVDLAEDMKNTYAPYCRNHDDVLMVMEKHKDNPEVCEYFAAKVEEMRQKTNIFDVEAMLIKPVQRILKYPLLLNELQKCTEEDHPDKTAIRRAIEAMTNVATSINEYKRRKDLVYKYKKETDETFTMKIAKLNLHSIKKKSTRMRGRLSTNLGIALQLRDEQFEKEDNRFRNAEKAVKALLRSVMIYLERMREVFICQDNFAEGILCYYGDAVCEEITRYMKVHQAMKAHRKILLDTIEELVIIPLNKLVALLDGPNKIIQKRFDKLLDYNNLIGRGKEDKVVQAAKNDYEAMNAQLLDELPQLYELSLTLIRCCSAAFVRAQRDFWDRGLKENCILLELPSILGASKNIMESFNIQHAAAFDHVSSMSFIPRGFNPRIDPLRFDRKGSLRPPADAARPSLTVQSNSQSASQQEYLRQMYGVDRLYQVSQTTPASDVMDMAVSQGTLVAVIKDKDPMGGRQRWFVDDGGKFNKGFVQSSILTKVAPSLSGSTSDLTSDDTSDTTSIYSASMDDMDSSFFESQQQYPEVTTIESGDVLPSYYDAHLLHERYYAEFPFTARSENEASLVSGQEVVVLAKHDITGNTEWWLVDANGHQGYAPATYLRKVV</sequence>
<feature type="region of interest" description="Disordered" evidence="4">
    <location>
        <begin position="931"/>
        <end position="964"/>
    </location>
</feature>
<dbReference type="PROSITE" id="PS50010">
    <property type="entry name" value="DH_2"/>
    <property type="match status" value="1"/>
</dbReference>
<dbReference type="InterPro" id="IPR000219">
    <property type="entry name" value="DH_dom"/>
</dbReference>
<feature type="domain" description="SH3" evidence="5">
    <location>
        <begin position="1792"/>
        <end position="1854"/>
    </location>
</feature>
<feature type="domain" description="SH3" evidence="5">
    <location>
        <begin position="475"/>
        <end position="535"/>
    </location>
</feature>
<feature type="domain" description="SH3" evidence="5">
    <location>
        <begin position="4"/>
        <end position="64"/>
    </location>
</feature>
<feature type="compositionally biased region" description="Basic and acidic residues" evidence="4">
    <location>
        <begin position="728"/>
        <end position="744"/>
    </location>
</feature>
<gene>
    <name evidence="8" type="ORF">C0Q70_04659</name>
</gene>
<keyword evidence="2" id="KW-0344">Guanine-nucleotide releasing factor</keyword>
<feature type="domain" description="DH" evidence="6">
    <location>
        <begin position="1168"/>
        <end position="1354"/>
    </location>
</feature>
<evidence type="ECO:0000259" key="7">
    <source>
        <dbReference type="PROSITE" id="PS51021"/>
    </source>
</evidence>
<dbReference type="PANTHER" id="PTHR22834:SF20">
    <property type="entry name" value="SH3 DOMAIN-CONTAINING PROTEIN"/>
    <property type="match status" value="1"/>
</dbReference>
<feature type="region of interest" description="Disordered" evidence="4">
    <location>
        <begin position="1147"/>
        <end position="1169"/>
    </location>
</feature>
<dbReference type="GO" id="GO:0005085">
    <property type="term" value="F:guanyl-nucleotide exchange factor activity"/>
    <property type="evidence" value="ECO:0007669"/>
    <property type="project" value="UniProtKB-KW"/>
</dbReference>
<feature type="domain" description="SH3" evidence="5">
    <location>
        <begin position="77"/>
        <end position="136"/>
    </location>
</feature>
<feature type="compositionally biased region" description="Low complexity" evidence="4">
    <location>
        <begin position="1058"/>
        <end position="1069"/>
    </location>
</feature>
<organism evidence="8 9">
    <name type="scientific">Pomacea canaliculata</name>
    <name type="common">Golden apple snail</name>
    <dbReference type="NCBI Taxonomy" id="400727"/>
    <lineage>
        <taxon>Eukaryota</taxon>
        <taxon>Metazoa</taxon>
        <taxon>Spiralia</taxon>
        <taxon>Lophotrochozoa</taxon>
        <taxon>Mollusca</taxon>
        <taxon>Gastropoda</taxon>
        <taxon>Caenogastropoda</taxon>
        <taxon>Architaenioglossa</taxon>
        <taxon>Ampullarioidea</taxon>
        <taxon>Ampullariidae</taxon>
        <taxon>Pomacea</taxon>
    </lineage>
</organism>
<feature type="region of interest" description="Disordered" evidence="4">
    <location>
        <begin position="1633"/>
        <end position="1655"/>
    </location>
</feature>
<dbReference type="Pfam" id="PF07653">
    <property type="entry name" value="SH3_2"/>
    <property type="match status" value="2"/>
</dbReference>
<dbReference type="PROSITE" id="PS51021">
    <property type="entry name" value="BAR"/>
    <property type="match status" value="1"/>
</dbReference>
<evidence type="ECO:0000259" key="6">
    <source>
        <dbReference type="PROSITE" id="PS50010"/>
    </source>
</evidence>
<name>A0A2T7PIZ3_POMCA</name>
<dbReference type="PANTHER" id="PTHR22834">
    <property type="entry name" value="NUCLEAR FUSION PROTEIN FUS2"/>
    <property type="match status" value="1"/>
</dbReference>
<accession>A0A2T7PIZ3</accession>
<proteinExistence type="predicted"/>
<feature type="compositionally biased region" description="Basic and acidic residues" evidence="4">
    <location>
        <begin position="1147"/>
        <end position="1162"/>
    </location>
</feature>
<dbReference type="SMART" id="SM00721">
    <property type="entry name" value="BAR"/>
    <property type="match status" value="1"/>
</dbReference>
<dbReference type="GO" id="GO:0005737">
    <property type="term" value="C:cytoplasm"/>
    <property type="evidence" value="ECO:0007669"/>
    <property type="project" value="InterPro"/>
</dbReference>
<dbReference type="InterPro" id="IPR035899">
    <property type="entry name" value="DBL_dom_sf"/>
</dbReference>
<evidence type="ECO:0008006" key="10">
    <source>
        <dbReference type="Google" id="ProtNLM"/>
    </source>
</evidence>
<evidence type="ECO:0000256" key="2">
    <source>
        <dbReference type="ARBA" id="ARBA00022658"/>
    </source>
</evidence>
<feature type="compositionally biased region" description="Polar residues" evidence="4">
    <location>
        <begin position="850"/>
        <end position="864"/>
    </location>
</feature>
<feature type="compositionally biased region" description="Basic and acidic residues" evidence="4">
    <location>
        <begin position="838"/>
        <end position="849"/>
    </location>
</feature>
<comment type="caution">
    <text evidence="8">The sequence shown here is derived from an EMBL/GenBank/DDBJ whole genome shotgun (WGS) entry which is preliminary data.</text>
</comment>
<dbReference type="Gene3D" id="2.30.30.40">
    <property type="entry name" value="SH3 Domains"/>
    <property type="match status" value="7"/>
</dbReference>
<dbReference type="Gene3D" id="1.20.1270.60">
    <property type="entry name" value="Arfaptin homology (AH) domain/BAR domain"/>
    <property type="match status" value="1"/>
</dbReference>
<feature type="domain" description="BAR" evidence="7">
    <location>
        <begin position="1395"/>
        <end position="1607"/>
    </location>
</feature>
<dbReference type="Pfam" id="PF03114">
    <property type="entry name" value="BAR"/>
    <property type="match status" value="1"/>
</dbReference>
<feature type="domain" description="SH3" evidence="5">
    <location>
        <begin position="312"/>
        <end position="371"/>
    </location>
</feature>
<dbReference type="InterPro" id="IPR051492">
    <property type="entry name" value="Dynamin-Rho_GEF"/>
</dbReference>
<dbReference type="Pfam" id="PF00018">
    <property type="entry name" value="SH3_1"/>
    <property type="match status" value="1"/>
</dbReference>
<dbReference type="Pfam" id="PF00621">
    <property type="entry name" value="RhoGEF"/>
    <property type="match status" value="1"/>
</dbReference>
<feature type="region of interest" description="Disordered" evidence="4">
    <location>
        <begin position="728"/>
        <end position="755"/>
    </location>
</feature>
<dbReference type="PRINTS" id="PR00499">
    <property type="entry name" value="P67PHOX"/>
</dbReference>
<evidence type="ECO:0000256" key="3">
    <source>
        <dbReference type="PROSITE-ProRule" id="PRU00192"/>
    </source>
</evidence>
<dbReference type="SMART" id="SM00326">
    <property type="entry name" value="SH3"/>
    <property type="match status" value="6"/>
</dbReference>
<evidence type="ECO:0000313" key="8">
    <source>
        <dbReference type="EMBL" id="PVD33403.1"/>
    </source>
</evidence>
<dbReference type="SUPFAM" id="SSF103657">
    <property type="entry name" value="BAR/IMD domain-like"/>
    <property type="match status" value="1"/>
</dbReference>
<feature type="domain" description="SH3" evidence="5">
    <location>
        <begin position="164"/>
        <end position="223"/>
    </location>
</feature>
<feature type="compositionally biased region" description="Pro residues" evidence="4">
    <location>
        <begin position="998"/>
        <end position="1008"/>
    </location>
</feature>
<reference evidence="8 9" key="1">
    <citation type="submission" date="2018-04" db="EMBL/GenBank/DDBJ databases">
        <title>The genome of golden apple snail Pomacea canaliculata provides insight into stress tolerance and invasive adaptation.</title>
        <authorList>
            <person name="Liu C."/>
            <person name="Liu B."/>
            <person name="Ren Y."/>
            <person name="Zhang Y."/>
            <person name="Wang H."/>
            <person name="Li S."/>
            <person name="Jiang F."/>
            <person name="Yin L."/>
            <person name="Zhang G."/>
            <person name="Qian W."/>
            <person name="Fan W."/>
        </authorList>
    </citation>
    <scope>NUCLEOTIDE SEQUENCE [LARGE SCALE GENOMIC DNA]</scope>
    <source>
        <strain evidence="8">SZHN2017</strain>
        <tissue evidence="8">Muscle</tissue>
    </source>
</reference>
<dbReference type="STRING" id="400727.A0A2T7PIZ3"/>
<dbReference type="SUPFAM" id="SSF50044">
    <property type="entry name" value="SH3-domain"/>
    <property type="match status" value="6"/>
</dbReference>
<feature type="region of interest" description="Disordered" evidence="4">
    <location>
        <begin position="1049"/>
        <end position="1075"/>
    </location>
</feature>
<dbReference type="InterPro" id="IPR001452">
    <property type="entry name" value="SH3_domain"/>
</dbReference>
<feature type="region of interest" description="Disordered" evidence="4">
    <location>
        <begin position="981"/>
        <end position="1032"/>
    </location>
</feature>
<evidence type="ECO:0000256" key="1">
    <source>
        <dbReference type="ARBA" id="ARBA00022443"/>
    </source>
</evidence>
<keyword evidence="1 3" id="KW-0728">SH3 domain</keyword>
<dbReference type="CDD" id="cd00160">
    <property type="entry name" value="RhoGEF"/>
    <property type="match status" value="1"/>
</dbReference>
<dbReference type="InterPro" id="IPR036028">
    <property type="entry name" value="SH3-like_dom_sf"/>
</dbReference>
<dbReference type="SMART" id="SM00325">
    <property type="entry name" value="RhoGEF"/>
    <property type="match status" value="1"/>
</dbReference>
<dbReference type="InterPro" id="IPR027267">
    <property type="entry name" value="AH/BAR_dom_sf"/>
</dbReference>
<dbReference type="PROSITE" id="PS50002">
    <property type="entry name" value="SH3"/>
    <property type="match status" value="6"/>
</dbReference>
<dbReference type="InterPro" id="IPR004148">
    <property type="entry name" value="BAR_dom"/>
</dbReference>
<dbReference type="OrthoDB" id="6244550at2759"/>
<feature type="region of interest" description="Disordered" evidence="4">
    <location>
        <begin position="829"/>
        <end position="865"/>
    </location>
</feature>